<feature type="region of interest" description="Disordered" evidence="1">
    <location>
        <begin position="1"/>
        <end position="29"/>
    </location>
</feature>
<dbReference type="AlphaFoldDB" id="A0A0H4IE08"/>
<evidence type="ECO:0008006" key="4">
    <source>
        <dbReference type="Google" id="ProtNLM"/>
    </source>
</evidence>
<proteinExistence type="predicted"/>
<keyword evidence="3" id="KW-1185">Reference proteome</keyword>
<protein>
    <recommendedName>
        <fullName evidence="4">SprA-related family protein</fullName>
    </recommendedName>
</protein>
<evidence type="ECO:0000256" key="1">
    <source>
        <dbReference type="SAM" id="MobiDB-lite"/>
    </source>
</evidence>
<dbReference type="InterPro" id="IPR021973">
    <property type="entry name" value="SprA-related"/>
</dbReference>
<feature type="compositionally biased region" description="Polar residues" evidence="1">
    <location>
        <begin position="1"/>
        <end position="12"/>
    </location>
</feature>
<evidence type="ECO:0000313" key="2">
    <source>
        <dbReference type="EMBL" id="AKO53202.1"/>
    </source>
</evidence>
<gene>
    <name evidence="2" type="ORF">ABA45_12925</name>
</gene>
<dbReference type="EMBL" id="CP011494">
    <property type="protein sequence ID" value="AKO53202.1"/>
    <property type="molecule type" value="Genomic_DNA"/>
</dbReference>
<reference evidence="2 3" key="1">
    <citation type="submission" date="2015-05" db="EMBL/GenBank/DDBJ databases">
        <title>Complete genome of Marinobacter psychrophilus strain 20041T isolated from sea-ice of the Canadian Basin.</title>
        <authorList>
            <person name="Song L."/>
            <person name="Ren L."/>
            <person name="Yu Y."/>
            <person name="Wang X."/>
        </authorList>
    </citation>
    <scope>NUCLEOTIDE SEQUENCE [LARGE SCALE GENOMIC DNA]</scope>
    <source>
        <strain evidence="2 3">20041</strain>
    </source>
</reference>
<dbReference type="Proteomes" id="UP000036406">
    <property type="component" value="Chromosome"/>
</dbReference>
<dbReference type="STRING" id="330734.ABA45_12925"/>
<organism evidence="2 3">
    <name type="scientific">Marinobacter psychrophilus</name>
    <dbReference type="NCBI Taxonomy" id="330734"/>
    <lineage>
        <taxon>Bacteria</taxon>
        <taxon>Pseudomonadati</taxon>
        <taxon>Pseudomonadota</taxon>
        <taxon>Gammaproteobacteria</taxon>
        <taxon>Pseudomonadales</taxon>
        <taxon>Marinobacteraceae</taxon>
        <taxon>Marinobacter</taxon>
    </lineage>
</organism>
<evidence type="ECO:0000313" key="3">
    <source>
        <dbReference type="Proteomes" id="UP000036406"/>
    </source>
</evidence>
<dbReference type="Pfam" id="PF12118">
    <property type="entry name" value="SprA-related"/>
    <property type="match status" value="1"/>
</dbReference>
<name>A0A0H4IE08_9GAMM</name>
<sequence length="175" mass="18071">MNISSAAPQTSAAILRPSPASGQSPRVTESDLKLLTQLKARDREVRTHEAAHQAVGGQHAGAMSLTYEQGPDGVQYAVGGEVPISVSAVSGDPKATVEKMRTVRAAAMAPAQPSSADLAVAAQAMQALLQAQVELANPAVKEPLGARLARDAYARVSAFGDDNSPRTTGFLNVSV</sequence>
<accession>A0A0H4IE08</accession>
<dbReference type="KEGG" id="mpq:ABA45_12925"/>
<dbReference type="PATRIC" id="fig|330734.3.peg.2706"/>